<protein>
    <recommendedName>
        <fullName evidence="2">DUF1778 domain-containing protein</fullName>
    </recommendedName>
</protein>
<evidence type="ECO:0008006" key="2">
    <source>
        <dbReference type="Google" id="ProtNLM"/>
    </source>
</evidence>
<organism evidence="1">
    <name type="scientific">Mediterraneibacter gnavus</name>
    <name type="common">Ruminococcus gnavus</name>
    <dbReference type="NCBI Taxonomy" id="33038"/>
    <lineage>
        <taxon>Bacteria</taxon>
        <taxon>Bacillati</taxon>
        <taxon>Bacillota</taxon>
        <taxon>Clostridia</taxon>
        <taxon>Lachnospirales</taxon>
        <taxon>Lachnospiraceae</taxon>
        <taxon>Mediterraneibacter</taxon>
    </lineage>
</organism>
<sequence length="100" mass="11678">MIERKRLVLTEQYFECYTQNKRSCNDVLTFAHECFILYSIGRCSRVKKSISISIRVSEEELDKFKQAARLEAYASYSEFVRRTALIEAAKIIKKNENEGA</sequence>
<gene>
    <name evidence="1" type="ORF">RGLFYP36_00468</name>
</gene>
<dbReference type="SUPFAM" id="SSF47598">
    <property type="entry name" value="Ribbon-helix-helix"/>
    <property type="match status" value="1"/>
</dbReference>
<dbReference type="EMBL" id="CACRUU010000062">
    <property type="protein sequence ID" value="VYU05424.1"/>
    <property type="molecule type" value="Genomic_DNA"/>
</dbReference>
<dbReference type="InterPro" id="IPR010985">
    <property type="entry name" value="Ribbon_hlx_hlx"/>
</dbReference>
<name>A0A6N3BQD1_MEDGN</name>
<dbReference type="AlphaFoldDB" id="A0A6N3BQD1"/>
<proteinExistence type="predicted"/>
<dbReference type="Gene3D" id="1.20.5.780">
    <property type="entry name" value="Single helix bin"/>
    <property type="match status" value="1"/>
</dbReference>
<dbReference type="GO" id="GO:0006355">
    <property type="term" value="P:regulation of DNA-templated transcription"/>
    <property type="evidence" value="ECO:0007669"/>
    <property type="project" value="InterPro"/>
</dbReference>
<reference evidence="1" key="1">
    <citation type="submission" date="2019-11" db="EMBL/GenBank/DDBJ databases">
        <authorList>
            <person name="Feng L."/>
        </authorList>
    </citation>
    <scope>NUCLEOTIDE SEQUENCE</scope>
    <source>
        <strain evidence="1">RgnavusLFYP36</strain>
    </source>
</reference>
<evidence type="ECO:0000313" key="1">
    <source>
        <dbReference type="EMBL" id="VYU05424.1"/>
    </source>
</evidence>
<accession>A0A6N3BQD1</accession>